<evidence type="ECO:0000259" key="2">
    <source>
        <dbReference type="Pfam" id="PF12706"/>
    </source>
</evidence>
<dbReference type="InterPro" id="IPR052159">
    <property type="entry name" value="Competence_DNA_uptake"/>
</dbReference>
<dbReference type="PANTHER" id="PTHR30619:SF1">
    <property type="entry name" value="RECOMBINATION PROTEIN 2"/>
    <property type="match status" value="1"/>
</dbReference>
<dbReference type="Pfam" id="PF12706">
    <property type="entry name" value="Lactamase_B_2"/>
    <property type="match status" value="1"/>
</dbReference>
<dbReference type="InterPro" id="IPR035681">
    <property type="entry name" value="ComA-like_MBL"/>
</dbReference>
<keyword evidence="1" id="KW-0812">Transmembrane</keyword>
<keyword evidence="1" id="KW-0472">Membrane</keyword>
<dbReference type="Proteomes" id="UP000178651">
    <property type="component" value="Unassembled WGS sequence"/>
</dbReference>
<evidence type="ECO:0000313" key="4">
    <source>
        <dbReference type="Proteomes" id="UP000178651"/>
    </source>
</evidence>
<dbReference type="EMBL" id="MHIU01000012">
    <property type="protein sequence ID" value="OGY57935.1"/>
    <property type="molecule type" value="Genomic_DNA"/>
</dbReference>
<comment type="caution">
    <text evidence="3">The sequence shown here is derived from an EMBL/GenBank/DDBJ whole genome shotgun (WGS) entry which is preliminary data.</text>
</comment>
<accession>A0A1G1YZX1</accession>
<protein>
    <recommendedName>
        <fullName evidence="2">Metallo-beta-lactamase domain-containing protein</fullName>
    </recommendedName>
</protein>
<dbReference type="AlphaFoldDB" id="A0A1G1YZX1"/>
<dbReference type="SUPFAM" id="SSF56281">
    <property type="entry name" value="Metallo-hydrolase/oxidoreductase"/>
    <property type="match status" value="1"/>
</dbReference>
<evidence type="ECO:0000313" key="3">
    <source>
        <dbReference type="EMBL" id="OGY57935.1"/>
    </source>
</evidence>
<organism evidence="3 4">
    <name type="scientific">Candidatus Colwellbacteria bacterium RIFCSPHIGHO2_02_FULL_43_15</name>
    <dbReference type="NCBI Taxonomy" id="1797686"/>
    <lineage>
        <taxon>Bacteria</taxon>
        <taxon>Candidatus Colwelliibacteriota</taxon>
    </lineage>
</organism>
<dbReference type="InterPro" id="IPR001279">
    <property type="entry name" value="Metallo-B-lactamas"/>
</dbReference>
<dbReference type="InterPro" id="IPR036866">
    <property type="entry name" value="RibonucZ/Hydroxyglut_hydro"/>
</dbReference>
<feature type="transmembrane region" description="Helical" evidence="1">
    <location>
        <begin position="6"/>
        <end position="26"/>
    </location>
</feature>
<dbReference type="PANTHER" id="PTHR30619">
    <property type="entry name" value="DNA INTERNALIZATION/COMPETENCE PROTEIN COMEC/REC2"/>
    <property type="match status" value="1"/>
</dbReference>
<keyword evidence="1" id="KW-1133">Transmembrane helix</keyword>
<name>A0A1G1YZX1_9BACT</name>
<reference evidence="3 4" key="1">
    <citation type="journal article" date="2016" name="Nat. Commun.">
        <title>Thousands of microbial genomes shed light on interconnected biogeochemical processes in an aquifer system.</title>
        <authorList>
            <person name="Anantharaman K."/>
            <person name="Brown C.T."/>
            <person name="Hug L.A."/>
            <person name="Sharon I."/>
            <person name="Castelle C.J."/>
            <person name="Probst A.J."/>
            <person name="Thomas B.C."/>
            <person name="Singh A."/>
            <person name="Wilkins M.J."/>
            <person name="Karaoz U."/>
            <person name="Brodie E.L."/>
            <person name="Williams K.H."/>
            <person name="Hubbard S.S."/>
            <person name="Banfield J.F."/>
        </authorList>
    </citation>
    <scope>NUCLEOTIDE SEQUENCE [LARGE SCALE GENOMIC DNA]</scope>
</reference>
<feature type="domain" description="Metallo-beta-lactamase" evidence="2">
    <location>
        <begin position="54"/>
        <end position="208"/>
    </location>
</feature>
<evidence type="ECO:0000256" key="1">
    <source>
        <dbReference type="SAM" id="Phobius"/>
    </source>
</evidence>
<sequence>MKYSSLIFSALILLNVVLWYGVVFGGPKPYLQTYFLNIGQGDSTLTILPGGVKLLVDGGPDKSLLSELDRVLPANDRYIDMVLLTHPQLDHFSGFISLLERYKVGIFIWNGRPGDVEAWQDLTNSLSEAKTPTIILSRNDKINYKDSFISILSPDKELVKSSELNDTGIVAELFSSGIKELFTADIGFVVEDILANLYDLNADILKVGHHGSKYSSGVGFLSEASPLVSVIQVGKNNYGHPTPDAINRLTQSGSSVYRNDRDGRVNVVALNGLLNVFKSK</sequence>
<gene>
    <name evidence="3" type="ORF">A3D47_00645</name>
</gene>
<dbReference type="Gene3D" id="3.60.15.10">
    <property type="entry name" value="Ribonuclease Z/Hydroxyacylglutathione hydrolase-like"/>
    <property type="match status" value="1"/>
</dbReference>
<dbReference type="CDD" id="cd07731">
    <property type="entry name" value="ComA-like_MBL-fold"/>
    <property type="match status" value="1"/>
</dbReference>
<proteinExistence type="predicted"/>